<dbReference type="InterPro" id="IPR003597">
    <property type="entry name" value="Ig_C1-set"/>
</dbReference>
<accession>A0ABC9XWV4</accession>
<keyword evidence="2" id="KW-1133">Transmembrane helix</keyword>
<sequence>MFFPRDLTIHWSSEVATNAVMLGTAQADSHLYITSSHVRVTGDRGELWCQAQQGSNNLSSKTFFKDVCKPVTQGPQVYLVEPRCGDEDGEVEVKLHCVFWSSKSEEIKASWLLNGVEMGQPPTKGADMGRSLLTIKRDSWDKGDIYTCKVTTQSVGGGPVMRNTSKCMACSSTSLLPQLYSIQPSYSDLLAGPSMASCLLLGQHLEGATISWSRPHAGGAGTLTHHPNGTQSLLLTRPVTLDQWGTGLRLGCEATVPCHPSISLEFLLGPTSSSRKTPKVKVTRVPPGVTTPALLLCDVTDFAPRDISIHWTGKRDLHARTQTSPVTGQEVFSTLSILRLEKDEEGKDYACVVQHPTLDQPLHATEEDGEEHHGGGGFGVKRCGRGDAEEMFTMKPPPDGGLDFGVPLLSSMGRYLLRVEDLHAESINRLIYSFEEQVTSLDVGCPASPPASLRPPSFHELFRHRAANLTCVTPLANATVDWTADGRRAGPEEAETRRDAATGTRSRLRVGLRDWKATGNFSCRVRDGERETRLEISRTTGPLKPPSLQVLPASPAEACAGRDFTFFCLVKDFYPPEIAAWRRRGANEAPADEGPSCDHKRRRCSLVVAVDVAWGEWAGGTSYGCSVAHVSSDEVLEMNVHADGDPWDCAGSRFVPCGLLGDGDDLEPEEEGSALTTVSTFVVLFLLLIFYSGFVTFLKVK</sequence>
<feature type="domain" description="Ig-like" evidence="3">
    <location>
        <begin position="449"/>
        <end position="537"/>
    </location>
</feature>
<keyword evidence="5" id="KW-1185">Reference proteome</keyword>
<reference evidence="4 5" key="1">
    <citation type="submission" date="2024-06" db="EMBL/GenBank/DDBJ databases">
        <title>The draft genome of Grus japonensis, version 3.</title>
        <authorList>
            <person name="Nabeshima K."/>
            <person name="Suzuki S."/>
            <person name="Onuma M."/>
        </authorList>
    </citation>
    <scope>NUCLEOTIDE SEQUENCE [LARGE SCALE GENOMIC DNA]</scope>
    <source>
        <strain evidence="4 5">451A</strain>
    </source>
</reference>
<dbReference type="InterPro" id="IPR013783">
    <property type="entry name" value="Ig-like_fold"/>
</dbReference>
<dbReference type="CDD" id="cd00098">
    <property type="entry name" value="IgC1"/>
    <property type="match status" value="2"/>
</dbReference>
<dbReference type="SMART" id="SM00407">
    <property type="entry name" value="IGc1"/>
    <property type="match status" value="2"/>
</dbReference>
<feature type="domain" description="Ig-like" evidence="3">
    <location>
        <begin position="75"/>
        <end position="165"/>
    </location>
</feature>
<dbReference type="InterPro" id="IPR003006">
    <property type="entry name" value="Ig/MHC_CS"/>
</dbReference>
<evidence type="ECO:0000256" key="2">
    <source>
        <dbReference type="SAM" id="Phobius"/>
    </source>
</evidence>
<name>A0ABC9XWV4_GRUJA</name>
<dbReference type="PROSITE" id="PS00290">
    <property type="entry name" value="IG_MHC"/>
    <property type="match status" value="2"/>
</dbReference>
<proteinExistence type="predicted"/>
<gene>
    <name evidence="4" type="ORF">GRJ2_002689600</name>
</gene>
<evidence type="ECO:0000313" key="5">
    <source>
        <dbReference type="Proteomes" id="UP001623348"/>
    </source>
</evidence>
<keyword evidence="1" id="KW-0393">Immunoglobulin domain</keyword>
<dbReference type="Proteomes" id="UP001623348">
    <property type="component" value="Unassembled WGS sequence"/>
</dbReference>
<feature type="domain" description="Ig-like" evidence="3">
    <location>
        <begin position="546"/>
        <end position="641"/>
    </location>
</feature>
<dbReference type="Gene3D" id="2.60.40.10">
    <property type="entry name" value="Immunoglobulins"/>
    <property type="match status" value="4"/>
</dbReference>
<dbReference type="AlphaFoldDB" id="A0ABC9XWV4"/>
<protein>
    <submittedName>
        <fullName evidence="4">Class II histocompatibility antigen, B-L beta chain-like</fullName>
    </submittedName>
</protein>
<dbReference type="PANTHER" id="PTHR23411">
    <property type="entry name" value="TAPASIN"/>
    <property type="match status" value="1"/>
</dbReference>
<evidence type="ECO:0000259" key="3">
    <source>
        <dbReference type="PROSITE" id="PS50835"/>
    </source>
</evidence>
<feature type="domain" description="Ig-like" evidence="3">
    <location>
        <begin position="278"/>
        <end position="363"/>
    </location>
</feature>
<feature type="transmembrane region" description="Helical" evidence="2">
    <location>
        <begin position="678"/>
        <end position="698"/>
    </location>
</feature>
<keyword evidence="2" id="KW-0812">Transmembrane</keyword>
<dbReference type="EMBL" id="BAAFJT010000037">
    <property type="protein sequence ID" value="GAB0202240.1"/>
    <property type="molecule type" value="Genomic_DNA"/>
</dbReference>
<organism evidence="4 5">
    <name type="scientific">Grus japonensis</name>
    <name type="common">Japanese crane</name>
    <name type="synonym">Red-crowned crane</name>
    <dbReference type="NCBI Taxonomy" id="30415"/>
    <lineage>
        <taxon>Eukaryota</taxon>
        <taxon>Metazoa</taxon>
        <taxon>Chordata</taxon>
        <taxon>Craniata</taxon>
        <taxon>Vertebrata</taxon>
        <taxon>Euteleostomi</taxon>
        <taxon>Archelosauria</taxon>
        <taxon>Archosauria</taxon>
        <taxon>Dinosauria</taxon>
        <taxon>Saurischia</taxon>
        <taxon>Theropoda</taxon>
        <taxon>Coelurosauria</taxon>
        <taxon>Aves</taxon>
        <taxon>Neognathae</taxon>
        <taxon>Neoaves</taxon>
        <taxon>Gruiformes</taxon>
        <taxon>Gruidae</taxon>
        <taxon>Grus</taxon>
    </lineage>
</organism>
<dbReference type="InterPro" id="IPR050380">
    <property type="entry name" value="Immune_Resp_Modulators"/>
</dbReference>
<dbReference type="PROSITE" id="PS50835">
    <property type="entry name" value="IG_LIKE"/>
    <property type="match status" value="4"/>
</dbReference>
<keyword evidence="2" id="KW-0472">Membrane</keyword>
<dbReference type="InterPro" id="IPR036179">
    <property type="entry name" value="Ig-like_dom_sf"/>
</dbReference>
<dbReference type="SUPFAM" id="SSF48726">
    <property type="entry name" value="Immunoglobulin"/>
    <property type="match status" value="5"/>
</dbReference>
<evidence type="ECO:0000313" key="4">
    <source>
        <dbReference type="EMBL" id="GAB0202240.1"/>
    </source>
</evidence>
<comment type="caution">
    <text evidence="4">The sequence shown here is derived from an EMBL/GenBank/DDBJ whole genome shotgun (WGS) entry which is preliminary data.</text>
</comment>
<dbReference type="InterPro" id="IPR007110">
    <property type="entry name" value="Ig-like_dom"/>
</dbReference>
<evidence type="ECO:0000256" key="1">
    <source>
        <dbReference type="ARBA" id="ARBA00023319"/>
    </source>
</evidence>
<dbReference type="Pfam" id="PF07654">
    <property type="entry name" value="C1-set"/>
    <property type="match status" value="2"/>
</dbReference>